<dbReference type="InterPro" id="IPR000215">
    <property type="entry name" value="Serpin_fam"/>
</dbReference>
<dbReference type="Proteomes" id="UP000792457">
    <property type="component" value="Unassembled WGS sequence"/>
</dbReference>
<dbReference type="Gene3D" id="3.30.497.10">
    <property type="entry name" value="Antithrombin, subunit I, domain 2"/>
    <property type="match status" value="1"/>
</dbReference>
<dbReference type="AlphaFoldDB" id="A0A8K0JUX9"/>
<name>A0A8K0JUX9_LADFU</name>
<dbReference type="EMBL" id="KZ308153">
    <property type="protein sequence ID" value="KAG8223127.1"/>
    <property type="molecule type" value="Genomic_DNA"/>
</dbReference>
<keyword evidence="2" id="KW-0646">Protease inhibitor</keyword>
<dbReference type="PANTHER" id="PTHR11461">
    <property type="entry name" value="SERINE PROTEASE INHIBITOR, SERPIN"/>
    <property type="match status" value="1"/>
</dbReference>
<evidence type="ECO:0000256" key="3">
    <source>
        <dbReference type="ARBA" id="ARBA00022900"/>
    </source>
</evidence>
<feature type="non-terminal residue" evidence="6">
    <location>
        <position position="1"/>
    </location>
</feature>
<dbReference type="OrthoDB" id="7698358at2759"/>
<organism evidence="6 7">
    <name type="scientific">Ladona fulva</name>
    <name type="common">Scarce chaser dragonfly</name>
    <name type="synonym">Libellula fulva</name>
    <dbReference type="NCBI Taxonomy" id="123851"/>
    <lineage>
        <taxon>Eukaryota</taxon>
        <taxon>Metazoa</taxon>
        <taxon>Ecdysozoa</taxon>
        <taxon>Arthropoda</taxon>
        <taxon>Hexapoda</taxon>
        <taxon>Insecta</taxon>
        <taxon>Pterygota</taxon>
        <taxon>Palaeoptera</taxon>
        <taxon>Odonata</taxon>
        <taxon>Epiprocta</taxon>
        <taxon>Anisoptera</taxon>
        <taxon>Libelluloidea</taxon>
        <taxon>Libellulidae</taxon>
        <taxon>Ladona</taxon>
    </lineage>
</organism>
<keyword evidence="3" id="KW-0722">Serine protease inhibitor</keyword>
<dbReference type="Gene3D" id="2.30.39.10">
    <property type="entry name" value="Alpha-1-antitrypsin, domain 1"/>
    <property type="match status" value="1"/>
</dbReference>
<protein>
    <recommendedName>
        <fullName evidence="5">Serpin domain-containing protein</fullName>
    </recommendedName>
</protein>
<gene>
    <name evidence="6" type="ORF">J437_LFUL000548</name>
</gene>
<evidence type="ECO:0000313" key="7">
    <source>
        <dbReference type="Proteomes" id="UP000792457"/>
    </source>
</evidence>
<dbReference type="GO" id="GO:0004867">
    <property type="term" value="F:serine-type endopeptidase inhibitor activity"/>
    <property type="evidence" value="ECO:0007669"/>
    <property type="project" value="UniProtKB-KW"/>
</dbReference>
<dbReference type="PANTHER" id="PTHR11461:SF211">
    <property type="entry name" value="GH10112P-RELATED"/>
    <property type="match status" value="1"/>
</dbReference>
<dbReference type="SUPFAM" id="SSF56574">
    <property type="entry name" value="Serpins"/>
    <property type="match status" value="1"/>
</dbReference>
<dbReference type="InterPro" id="IPR023796">
    <property type="entry name" value="Serpin_dom"/>
</dbReference>
<accession>A0A8K0JUX9</accession>
<comment type="similarity">
    <text evidence="1 4">Belongs to the serpin family.</text>
</comment>
<evidence type="ECO:0000256" key="2">
    <source>
        <dbReference type="ARBA" id="ARBA00022690"/>
    </source>
</evidence>
<reference evidence="6" key="1">
    <citation type="submission" date="2013-04" db="EMBL/GenBank/DDBJ databases">
        <authorList>
            <person name="Qu J."/>
            <person name="Murali S.C."/>
            <person name="Bandaranaike D."/>
            <person name="Bellair M."/>
            <person name="Blankenburg K."/>
            <person name="Chao H."/>
            <person name="Dinh H."/>
            <person name="Doddapaneni H."/>
            <person name="Downs B."/>
            <person name="Dugan-Rocha S."/>
            <person name="Elkadiri S."/>
            <person name="Gnanaolivu R.D."/>
            <person name="Hernandez B."/>
            <person name="Javaid M."/>
            <person name="Jayaseelan J.C."/>
            <person name="Lee S."/>
            <person name="Li M."/>
            <person name="Ming W."/>
            <person name="Munidasa M."/>
            <person name="Muniz J."/>
            <person name="Nguyen L."/>
            <person name="Ongeri F."/>
            <person name="Osuji N."/>
            <person name="Pu L.-L."/>
            <person name="Puazo M."/>
            <person name="Qu C."/>
            <person name="Quiroz J."/>
            <person name="Raj R."/>
            <person name="Weissenberger G."/>
            <person name="Xin Y."/>
            <person name="Zou X."/>
            <person name="Han Y."/>
            <person name="Richards S."/>
            <person name="Worley K."/>
            <person name="Muzny D."/>
            <person name="Gibbs R."/>
        </authorList>
    </citation>
    <scope>NUCLEOTIDE SEQUENCE</scope>
    <source>
        <strain evidence="6">Sampled in the wild</strain>
    </source>
</reference>
<evidence type="ECO:0000256" key="1">
    <source>
        <dbReference type="ARBA" id="ARBA00009500"/>
    </source>
</evidence>
<dbReference type="InterPro" id="IPR042178">
    <property type="entry name" value="Serpin_sf_1"/>
</dbReference>
<dbReference type="InterPro" id="IPR036186">
    <property type="entry name" value="Serpin_sf"/>
</dbReference>
<dbReference type="InterPro" id="IPR042185">
    <property type="entry name" value="Serpin_sf_2"/>
</dbReference>
<evidence type="ECO:0000259" key="5">
    <source>
        <dbReference type="SMART" id="SM00093"/>
    </source>
</evidence>
<dbReference type="GO" id="GO:0005615">
    <property type="term" value="C:extracellular space"/>
    <property type="evidence" value="ECO:0007669"/>
    <property type="project" value="InterPro"/>
</dbReference>
<evidence type="ECO:0000256" key="4">
    <source>
        <dbReference type="RuleBase" id="RU000411"/>
    </source>
</evidence>
<comment type="caution">
    <text evidence="6">The sequence shown here is derived from an EMBL/GenBank/DDBJ whole genome shotgun (WGS) entry which is preliminary data.</text>
</comment>
<keyword evidence="7" id="KW-1185">Reference proteome</keyword>
<dbReference type="SMART" id="SM00093">
    <property type="entry name" value="SERPIN"/>
    <property type="match status" value="1"/>
</dbReference>
<dbReference type="Pfam" id="PF00079">
    <property type="entry name" value="Serpin"/>
    <property type="match status" value="1"/>
</dbReference>
<proteinExistence type="inferred from homology"/>
<reference evidence="6" key="2">
    <citation type="submission" date="2017-10" db="EMBL/GenBank/DDBJ databases">
        <title>Ladona fulva Genome sequencing and assembly.</title>
        <authorList>
            <person name="Murali S."/>
            <person name="Richards S."/>
            <person name="Bandaranaike D."/>
            <person name="Bellair M."/>
            <person name="Blankenburg K."/>
            <person name="Chao H."/>
            <person name="Dinh H."/>
            <person name="Doddapaneni H."/>
            <person name="Dugan-Rocha S."/>
            <person name="Elkadiri S."/>
            <person name="Gnanaolivu R."/>
            <person name="Hernandez B."/>
            <person name="Skinner E."/>
            <person name="Javaid M."/>
            <person name="Lee S."/>
            <person name="Li M."/>
            <person name="Ming W."/>
            <person name="Munidasa M."/>
            <person name="Muniz J."/>
            <person name="Nguyen L."/>
            <person name="Hughes D."/>
            <person name="Osuji N."/>
            <person name="Pu L.-L."/>
            <person name="Puazo M."/>
            <person name="Qu C."/>
            <person name="Quiroz J."/>
            <person name="Raj R."/>
            <person name="Weissenberger G."/>
            <person name="Xin Y."/>
            <person name="Zou X."/>
            <person name="Han Y."/>
            <person name="Worley K."/>
            <person name="Muzny D."/>
            <person name="Gibbs R."/>
        </authorList>
    </citation>
    <scope>NUCLEOTIDE SEQUENCE</scope>
    <source>
        <strain evidence="6">Sampled in the wild</strain>
    </source>
</reference>
<feature type="domain" description="Serpin" evidence="5">
    <location>
        <begin position="1"/>
        <end position="184"/>
    </location>
</feature>
<sequence>DITADTVVILTNAVYFKGKWAIQFDPAQTKKGKFQLVGGNKVDVDMMNGEIPAGYGHPKILNAKVLELPYMGQQLSMVILLPDKTSSLTELESKIFEEAFDLSGILTNHVRAIEVNVTLPKFKIEVAINLKGPLRKIGMTDMFGGNANFSSISDTLPGLKVSKINQKVFLEVSEEGTEAAAATGKLLI</sequence>
<evidence type="ECO:0000313" key="6">
    <source>
        <dbReference type="EMBL" id="KAG8223127.1"/>
    </source>
</evidence>